<sequence length="171" mass="18149">LFFACSQFLKLNMSGNRPQAKYFPVIKSPMLPPGTFKGRTAFITGGGTGLGKGMALMLSQLGAAVAIVGRRHAVIEETAKELQGKTGNRVVGLSVDVRSPEAVKQAVDQVEQEIGLPSLIVNNAAGNFISPAERLTPNGWNSIINIVLNGTANVTLELGKRLIAKQQGFFS</sequence>
<dbReference type="Proteomes" id="UP000708208">
    <property type="component" value="Unassembled WGS sequence"/>
</dbReference>
<dbReference type="EMBL" id="CAJVCH010184670">
    <property type="protein sequence ID" value="CAG7729812.1"/>
    <property type="molecule type" value="Genomic_DNA"/>
</dbReference>
<evidence type="ECO:0000313" key="3">
    <source>
        <dbReference type="Proteomes" id="UP000708208"/>
    </source>
</evidence>
<organism evidence="2 3">
    <name type="scientific">Allacma fusca</name>
    <dbReference type="NCBI Taxonomy" id="39272"/>
    <lineage>
        <taxon>Eukaryota</taxon>
        <taxon>Metazoa</taxon>
        <taxon>Ecdysozoa</taxon>
        <taxon>Arthropoda</taxon>
        <taxon>Hexapoda</taxon>
        <taxon>Collembola</taxon>
        <taxon>Symphypleona</taxon>
        <taxon>Sminthuridae</taxon>
        <taxon>Allacma</taxon>
    </lineage>
</organism>
<accession>A0A8J2P898</accession>
<keyword evidence="3" id="KW-1185">Reference proteome</keyword>
<feature type="non-terminal residue" evidence="2">
    <location>
        <position position="1"/>
    </location>
</feature>
<evidence type="ECO:0000313" key="2">
    <source>
        <dbReference type="EMBL" id="CAG7729812.1"/>
    </source>
</evidence>
<evidence type="ECO:0008006" key="4">
    <source>
        <dbReference type="Google" id="ProtNLM"/>
    </source>
</evidence>
<dbReference type="GO" id="GO:0006635">
    <property type="term" value="P:fatty acid beta-oxidation"/>
    <property type="evidence" value="ECO:0007669"/>
    <property type="project" value="TreeGrafter"/>
</dbReference>
<name>A0A8J2P898_9HEXA</name>
<gene>
    <name evidence="2" type="ORF">AFUS01_LOCUS18504</name>
</gene>
<dbReference type="GO" id="GO:0005739">
    <property type="term" value="C:mitochondrion"/>
    <property type="evidence" value="ECO:0007669"/>
    <property type="project" value="TreeGrafter"/>
</dbReference>
<dbReference type="PANTHER" id="PTHR43658:SF8">
    <property type="entry name" value="17-BETA-HYDROXYSTEROID DEHYDROGENASE 14-RELATED"/>
    <property type="match status" value="1"/>
</dbReference>
<dbReference type="OrthoDB" id="1888931at2759"/>
<keyword evidence="1" id="KW-0560">Oxidoreductase</keyword>
<dbReference type="Pfam" id="PF00106">
    <property type="entry name" value="adh_short"/>
    <property type="match status" value="1"/>
</dbReference>
<comment type="caution">
    <text evidence="2">The sequence shown here is derived from an EMBL/GenBank/DDBJ whole genome shotgun (WGS) entry which is preliminary data.</text>
</comment>
<dbReference type="GO" id="GO:0008670">
    <property type="term" value="F:2,4-dienoyl-CoA reductase (NADPH) activity"/>
    <property type="evidence" value="ECO:0007669"/>
    <property type="project" value="TreeGrafter"/>
</dbReference>
<dbReference type="InterPro" id="IPR002347">
    <property type="entry name" value="SDR_fam"/>
</dbReference>
<evidence type="ECO:0000256" key="1">
    <source>
        <dbReference type="ARBA" id="ARBA00023002"/>
    </source>
</evidence>
<protein>
    <recommendedName>
        <fullName evidence="4">2,4-dienoyl-CoA reductase</fullName>
    </recommendedName>
</protein>
<dbReference type="AlphaFoldDB" id="A0A8J2P898"/>
<reference evidence="2" key="1">
    <citation type="submission" date="2021-06" db="EMBL/GenBank/DDBJ databases">
        <authorList>
            <person name="Hodson N. C."/>
            <person name="Mongue J. A."/>
            <person name="Jaron S. K."/>
        </authorList>
    </citation>
    <scope>NUCLEOTIDE SEQUENCE</scope>
</reference>
<proteinExistence type="predicted"/>
<dbReference type="PANTHER" id="PTHR43658">
    <property type="entry name" value="SHORT-CHAIN DEHYDROGENASE/REDUCTASE"/>
    <property type="match status" value="1"/>
</dbReference>